<dbReference type="GO" id="GO:0030125">
    <property type="term" value="C:clathrin vesicle coat"/>
    <property type="evidence" value="ECO:0007669"/>
    <property type="project" value="TreeGrafter"/>
</dbReference>
<dbReference type="InterPro" id="IPR011993">
    <property type="entry name" value="PH-like_dom_sf"/>
</dbReference>
<dbReference type="PANTHER" id="PTHR12847">
    <property type="entry name" value="ATP-BINDING CASSETTE ABC TRANSPORTER-RELATED"/>
    <property type="match status" value="1"/>
</dbReference>
<reference evidence="3" key="1">
    <citation type="submission" date="2021-01" db="EMBL/GenBank/DDBJ databases">
        <authorList>
            <person name="Corre E."/>
            <person name="Pelletier E."/>
            <person name="Niang G."/>
            <person name="Scheremetjew M."/>
            <person name="Finn R."/>
            <person name="Kale V."/>
            <person name="Holt S."/>
            <person name="Cochrane G."/>
            <person name="Meng A."/>
            <person name="Brown T."/>
            <person name="Cohen L."/>
        </authorList>
    </citation>
    <scope>NUCLEOTIDE SEQUENCE</scope>
    <source>
        <strain evidence="3">MM31A-1</strain>
    </source>
</reference>
<name>A0A7S3PU76_9STRA</name>
<proteinExistence type="predicted"/>
<dbReference type="InterPro" id="IPR012466">
    <property type="entry name" value="NECAP_PHear"/>
</dbReference>
<evidence type="ECO:0000313" key="3">
    <source>
        <dbReference type="EMBL" id="CAE0455453.1"/>
    </source>
</evidence>
<feature type="region of interest" description="Disordered" evidence="1">
    <location>
        <begin position="222"/>
        <end position="259"/>
    </location>
</feature>
<feature type="domain" description="NECAP PHear" evidence="2">
    <location>
        <begin position="14"/>
        <end position="222"/>
    </location>
</feature>
<dbReference type="PANTHER" id="PTHR12847:SF9">
    <property type="entry name" value="NECAP-LIKE PROTEIN CG9132"/>
    <property type="match status" value="1"/>
</dbReference>
<dbReference type="AlphaFoldDB" id="A0A7S3PU76"/>
<dbReference type="SUPFAM" id="SSF50729">
    <property type="entry name" value="PH domain-like"/>
    <property type="match status" value="1"/>
</dbReference>
<accession>A0A7S3PU76</accession>
<evidence type="ECO:0000259" key="2">
    <source>
        <dbReference type="Pfam" id="PF07933"/>
    </source>
</evidence>
<dbReference type="Pfam" id="PF07933">
    <property type="entry name" value="DUF1681"/>
    <property type="match status" value="1"/>
</dbReference>
<feature type="region of interest" description="Disordered" evidence="1">
    <location>
        <begin position="286"/>
        <end position="310"/>
    </location>
</feature>
<feature type="compositionally biased region" description="Acidic residues" evidence="1">
    <location>
        <begin position="293"/>
        <end position="310"/>
    </location>
</feature>
<sequence>MTITDQYDEDRVVIEQTLLEVEETFVYRIPKMMSSSGHHADDWNLANPLETCSVLVKRVDSSLLIQLHVDRPKPNAPPGATEKYLFAQCKIDRDIKFASALGSASQENKNVPTMEHWVTPVTDSSRYFVIRISDQNSGKEAHIGVGFRERNDALNFKMSLQDYERSMKKESIASASFDDDNDADDRTEDSSNDGSGSGIGPSDLGVSKLSLKEGEKIHVNIKGVSASAKPRKKSIGSGTNGLGFALKKPPPPPSSLGANTKVVEVVNTDSIERNTLTIPTASSILAVASSSDNVEDSEDDDDEWGDFESS</sequence>
<dbReference type="Gene3D" id="2.30.29.30">
    <property type="entry name" value="Pleckstrin-homology domain (PH domain)/Phosphotyrosine-binding domain (PTB)"/>
    <property type="match status" value="1"/>
</dbReference>
<dbReference type="EMBL" id="HBIO01000409">
    <property type="protein sequence ID" value="CAE0455453.1"/>
    <property type="molecule type" value="Transcribed_RNA"/>
</dbReference>
<protein>
    <recommendedName>
        <fullName evidence="2">NECAP PHear domain-containing protein</fullName>
    </recommendedName>
</protein>
<dbReference type="GO" id="GO:0006897">
    <property type="term" value="P:endocytosis"/>
    <property type="evidence" value="ECO:0007669"/>
    <property type="project" value="InterPro"/>
</dbReference>
<feature type="compositionally biased region" description="Acidic residues" evidence="1">
    <location>
        <begin position="177"/>
        <end position="191"/>
    </location>
</feature>
<organism evidence="3">
    <name type="scientific">Chaetoceros debilis</name>
    <dbReference type="NCBI Taxonomy" id="122233"/>
    <lineage>
        <taxon>Eukaryota</taxon>
        <taxon>Sar</taxon>
        <taxon>Stramenopiles</taxon>
        <taxon>Ochrophyta</taxon>
        <taxon>Bacillariophyta</taxon>
        <taxon>Coscinodiscophyceae</taxon>
        <taxon>Chaetocerotophycidae</taxon>
        <taxon>Chaetocerotales</taxon>
        <taxon>Chaetocerotaceae</taxon>
        <taxon>Chaetoceros</taxon>
    </lineage>
</organism>
<gene>
    <name evidence="3" type="ORF">CDEB00056_LOCUS294</name>
</gene>
<evidence type="ECO:0000256" key="1">
    <source>
        <dbReference type="SAM" id="MobiDB-lite"/>
    </source>
</evidence>
<feature type="region of interest" description="Disordered" evidence="1">
    <location>
        <begin position="173"/>
        <end position="206"/>
    </location>
</feature>